<protein>
    <recommendedName>
        <fullName evidence="3">KaiC-like domain-containing protein</fullName>
    </recommendedName>
</protein>
<organism evidence="1 2">
    <name type="scientific">Palaeococcus pacificus DY20341</name>
    <dbReference type="NCBI Taxonomy" id="1343739"/>
    <lineage>
        <taxon>Archaea</taxon>
        <taxon>Methanobacteriati</taxon>
        <taxon>Methanobacteriota</taxon>
        <taxon>Thermococci</taxon>
        <taxon>Thermococcales</taxon>
        <taxon>Thermococcaceae</taxon>
        <taxon>Palaeococcus</taxon>
    </lineage>
</organism>
<sequence length="200" mass="22418">MKTGIPKLDDLLGDVEPGSVVLIETVGELGIEIIINTLIENKGKSAAFVTPRLKRRMEKTPALNGLIYLTLGEDFAPQELFKITHSVRQLPNDRFLGVFFLQPLLVFHPPQTVYRFFSELSDIARERGLVLMTLVDKRLVSDKTLATFEDASTHVIDIVEVVEGFKITRGIRIKKSPKEISGYYHLELKEGKVIIGESLG</sequence>
<gene>
    <name evidence="1" type="ORF">PAP_03400</name>
</gene>
<dbReference type="OrthoDB" id="100104at2157"/>
<dbReference type="eggNOG" id="arCOG02452">
    <property type="taxonomic scope" value="Archaea"/>
</dbReference>
<name>A0A075LQW7_9EURY</name>
<keyword evidence="2" id="KW-1185">Reference proteome</keyword>
<evidence type="ECO:0000313" key="1">
    <source>
        <dbReference type="EMBL" id="AIF69100.1"/>
    </source>
</evidence>
<dbReference type="RefSeq" id="WP_048164693.1">
    <property type="nucleotide sequence ID" value="NZ_CP006019.1"/>
</dbReference>
<dbReference type="Proteomes" id="UP000027981">
    <property type="component" value="Chromosome"/>
</dbReference>
<dbReference type="AlphaFoldDB" id="A0A075LQW7"/>
<reference evidence="1 2" key="2">
    <citation type="journal article" date="2015" name="Genome Announc.">
        <title>Complete Genome Sequence of Hyperthermophilic Piezophilic Archaeon Palaeococcus pacificus DY20341T, Isolated from Deep-Sea Hydrothermal Sediments.</title>
        <authorList>
            <person name="Zeng X."/>
            <person name="Jebbar M."/>
            <person name="Shao Z."/>
        </authorList>
    </citation>
    <scope>NUCLEOTIDE SEQUENCE [LARGE SCALE GENOMIC DNA]</scope>
    <source>
        <strain evidence="1 2">DY20341</strain>
    </source>
</reference>
<evidence type="ECO:0008006" key="3">
    <source>
        <dbReference type="Google" id="ProtNLM"/>
    </source>
</evidence>
<dbReference type="EMBL" id="CP006019">
    <property type="protein sequence ID" value="AIF69100.1"/>
    <property type="molecule type" value="Genomic_DNA"/>
</dbReference>
<reference evidence="2" key="1">
    <citation type="submission" date="2013-06" db="EMBL/GenBank/DDBJ databases">
        <title>Complete Genome Sequence of Hyperthermophilic Palaeococcus pacificus DY20341T, Isolated from a Deep-Sea Hydrothermal Sediments.</title>
        <authorList>
            <person name="Zeng X."/>
            <person name="Shao Z."/>
        </authorList>
    </citation>
    <scope>NUCLEOTIDE SEQUENCE [LARGE SCALE GENOMIC DNA]</scope>
    <source>
        <strain evidence="2">DY20341</strain>
    </source>
</reference>
<dbReference type="Gene3D" id="3.40.50.300">
    <property type="entry name" value="P-loop containing nucleotide triphosphate hydrolases"/>
    <property type="match status" value="1"/>
</dbReference>
<dbReference type="HOGENOM" id="CLU_118411_0_0_2"/>
<evidence type="ECO:0000313" key="2">
    <source>
        <dbReference type="Proteomes" id="UP000027981"/>
    </source>
</evidence>
<dbReference type="GeneID" id="24841808"/>
<dbReference type="KEGG" id="ppac:PAP_03400"/>
<dbReference type="STRING" id="1343739.PAP_03400"/>
<accession>A0A075LQW7</accession>
<dbReference type="InterPro" id="IPR027417">
    <property type="entry name" value="P-loop_NTPase"/>
</dbReference>
<proteinExistence type="predicted"/>